<keyword evidence="2" id="KW-1185">Reference proteome</keyword>
<gene>
    <name evidence="1" type="ORF">BST25_15935</name>
</gene>
<reference evidence="1 2" key="1">
    <citation type="submission" date="2017-02" db="EMBL/GenBank/DDBJ databases">
        <title>The new phylogeny of genus Mycobacterium.</title>
        <authorList>
            <person name="Tortoli E."/>
            <person name="Trovato A."/>
            <person name="Cirillo D.M."/>
        </authorList>
    </citation>
    <scope>NUCLEOTIDE SEQUENCE [LARGE SCALE GENOMIC DNA]</scope>
    <source>
        <strain evidence="1 2">DSM 44471</strain>
    </source>
</reference>
<dbReference type="OrthoDB" id="330810at2"/>
<name>A0A1X0DID6_MYCHE</name>
<evidence type="ECO:0000313" key="2">
    <source>
        <dbReference type="Proteomes" id="UP000192566"/>
    </source>
</evidence>
<accession>A0A1X0DID6</accession>
<dbReference type="STRING" id="53376.BST25_15935"/>
<sequence>MRKWEVDLTLIEAWMDALDDDEYDNLIAALEQLEEHGPVTRRPFVDTIEGSKHPNMKELRPRATKAGAYIRVLFAFDIRSRAIMLIAGDKAGNWSKWYAKHIPIADDLFTAHQKGLHREEAEATKAMNPKARKGKKR</sequence>
<dbReference type="EMBL" id="MVHR01000023">
    <property type="protein sequence ID" value="ORA71952.1"/>
    <property type="molecule type" value="Genomic_DNA"/>
</dbReference>
<dbReference type="Pfam" id="PF05973">
    <property type="entry name" value="Gp49"/>
    <property type="match status" value="1"/>
</dbReference>
<dbReference type="RefSeq" id="WP_083075119.1">
    <property type="nucleotide sequence ID" value="NZ_AP022615.1"/>
</dbReference>
<proteinExistence type="predicted"/>
<comment type="caution">
    <text evidence="1">The sequence shown here is derived from an EMBL/GenBank/DDBJ whole genome shotgun (WGS) entry which is preliminary data.</text>
</comment>
<evidence type="ECO:0000313" key="1">
    <source>
        <dbReference type="EMBL" id="ORA71952.1"/>
    </source>
</evidence>
<protein>
    <submittedName>
        <fullName evidence="1">Diaminopimelate decarboxylase</fullName>
    </submittedName>
</protein>
<dbReference type="InterPro" id="IPR009241">
    <property type="entry name" value="HigB-like"/>
</dbReference>
<dbReference type="AlphaFoldDB" id="A0A1X0DID6"/>
<organism evidence="1 2">
    <name type="scientific">Mycobacterium heidelbergense</name>
    <dbReference type="NCBI Taxonomy" id="53376"/>
    <lineage>
        <taxon>Bacteria</taxon>
        <taxon>Bacillati</taxon>
        <taxon>Actinomycetota</taxon>
        <taxon>Actinomycetes</taxon>
        <taxon>Mycobacteriales</taxon>
        <taxon>Mycobacteriaceae</taxon>
        <taxon>Mycobacterium</taxon>
        <taxon>Mycobacterium simiae complex</taxon>
    </lineage>
</organism>
<dbReference type="Proteomes" id="UP000192566">
    <property type="component" value="Unassembled WGS sequence"/>
</dbReference>